<dbReference type="SUPFAM" id="SSF52540">
    <property type="entry name" value="P-loop containing nucleoside triphosphate hydrolases"/>
    <property type="match status" value="1"/>
</dbReference>
<evidence type="ECO:0000256" key="2">
    <source>
        <dbReference type="ARBA" id="ARBA00022840"/>
    </source>
</evidence>
<dbReference type="InterPro" id="IPR027417">
    <property type="entry name" value="P-loop_NTPase"/>
</dbReference>
<evidence type="ECO:0000256" key="1">
    <source>
        <dbReference type="ARBA" id="ARBA00022741"/>
    </source>
</evidence>
<dbReference type="GO" id="GO:0005524">
    <property type="term" value="F:ATP binding"/>
    <property type="evidence" value="ECO:0007669"/>
    <property type="project" value="UniProtKB-KW"/>
</dbReference>
<evidence type="ECO:0000313" key="5">
    <source>
        <dbReference type="EMBL" id="KAL3874935.1"/>
    </source>
</evidence>
<accession>A0ABD3WN80</accession>
<gene>
    <name evidence="5" type="ORF">ACJMK2_037887</name>
</gene>
<dbReference type="InterPro" id="IPR041664">
    <property type="entry name" value="AAA_16"/>
</dbReference>
<keyword evidence="3" id="KW-0456">Lyase</keyword>
<reference evidence="5 6" key="1">
    <citation type="submission" date="2024-11" db="EMBL/GenBank/DDBJ databases">
        <title>Chromosome-level genome assembly of the freshwater bivalve Anodonta woodiana.</title>
        <authorList>
            <person name="Chen X."/>
        </authorList>
    </citation>
    <scope>NUCLEOTIDE SEQUENCE [LARGE SCALE GENOMIC DNA]</scope>
    <source>
        <strain evidence="5">MN2024</strain>
        <tissue evidence="5">Gills</tissue>
    </source>
</reference>
<proteinExistence type="predicted"/>
<dbReference type="PANTHER" id="PTHR16305:SF28">
    <property type="entry name" value="GUANYLATE CYCLASE DOMAIN-CONTAINING PROTEIN"/>
    <property type="match status" value="1"/>
</dbReference>
<dbReference type="GO" id="GO:0016829">
    <property type="term" value="F:lyase activity"/>
    <property type="evidence" value="ECO:0007669"/>
    <property type="project" value="UniProtKB-KW"/>
</dbReference>
<dbReference type="Proteomes" id="UP001634394">
    <property type="component" value="Unassembled WGS sequence"/>
</dbReference>
<feature type="non-terminal residue" evidence="5">
    <location>
        <position position="1"/>
    </location>
</feature>
<dbReference type="InterPro" id="IPR029787">
    <property type="entry name" value="Nucleotide_cyclase"/>
</dbReference>
<protein>
    <recommendedName>
        <fullName evidence="4">Guanylate cyclase domain-containing protein</fullName>
    </recommendedName>
</protein>
<keyword evidence="2" id="KW-0067">ATP-binding</keyword>
<dbReference type="FunFam" id="3.30.70.1230:FF:000017">
    <property type="entry name" value="Adenylate cyclase type 10"/>
    <property type="match status" value="1"/>
</dbReference>
<dbReference type="PANTHER" id="PTHR16305">
    <property type="entry name" value="TESTICULAR SOLUBLE ADENYLYL CYCLASE"/>
    <property type="match status" value="1"/>
</dbReference>
<dbReference type="Gene3D" id="3.30.70.1230">
    <property type="entry name" value="Nucleotide cyclase"/>
    <property type="match status" value="1"/>
</dbReference>
<feature type="domain" description="Guanylate cyclase" evidence="4">
    <location>
        <begin position="136"/>
        <end position="213"/>
    </location>
</feature>
<sequence length="862" mass="97171">KRWSLFSNGEESFNALPYVVPPLNLSVTEGRINIEDSTIDPPQIKIFPDLKETTVGLGSKTISKFGKYYFGLLQLDDGQPLQYLSEMRQVSIVFMNMVLVEGQDVTELLQRVFEIVYSHVTSMHGCLNKLFLFDKGCTFLVIFGLPGYKHDQDCAHALICSDRMKKTLEKVPGVLRVSIGVTTGTTFCGVVGHPRRHEYSVIGRKVNMAARLMMHYPEKVTCDESIFQASRLPSTNFNILITKQMKGLRDVGVIREFIEHFEQVVRMPKSVPNFSYPILGREHEVKIFQTKLKILQEEGDKKEHLILSGAAGIGKTRLLSHLISLASKQNFIIISCSPDLEDATFPNLLASHIMRTLLTNAGFSNHVGQETAILEALGQETSYLYLLNDFLGTNQDMPSSASKVEFSHVEKKKELLRRLIDLSLTHSRVTVIVIDDAHNIDLSSWTFLNHLISIDKIFLLMSIRPRVVDKPPCPEALKIIDNAKVTIHELGNLHLRFMAPLACQLLDVVCIPKDLEKILHERSLGVPSWCMELLRDMLNKSVLQVIEDDDTPGLRDATVTPNRAYITPSLIVPGTVAISSVLRVTATKLKKDASHEVESMQFLIDLGYLPESPYVDGSKKRTSSTEKPDRIVVFNTGVAPHELPVPDIMKELVISRLDSMQSADQLVVKCASVLGMSVPLEILESLVPKALKHKVQMITKRLLENNIFLCGTPLDTSLYISPAKKAKVKQGVKYECHCITDKPVCQMPCFVNKLIQQTAYEILLDNQRNELHAKAATYYELMADKLRKNIPYYLLARPPPYYLQEAVDRHQELMTGKRSGTDNIPAEDKYDDAAIEQRNKRGRRDALTVYMEYVPHPLFSCD</sequence>
<comment type="caution">
    <text evidence="5">The sequence shown here is derived from an EMBL/GenBank/DDBJ whole genome shotgun (WGS) entry which is preliminary data.</text>
</comment>
<dbReference type="InterPro" id="IPR001054">
    <property type="entry name" value="A/G_cyclase"/>
</dbReference>
<evidence type="ECO:0000313" key="6">
    <source>
        <dbReference type="Proteomes" id="UP001634394"/>
    </source>
</evidence>
<keyword evidence="1" id="KW-0547">Nucleotide-binding</keyword>
<name>A0ABD3WN80_SINWO</name>
<dbReference type="InterPro" id="IPR003593">
    <property type="entry name" value="AAA+_ATPase"/>
</dbReference>
<dbReference type="Pfam" id="PF13191">
    <property type="entry name" value="AAA_16"/>
    <property type="match status" value="1"/>
</dbReference>
<dbReference type="CDD" id="cd07302">
    <property type="entry name" value="CHD"/>
    <property type="match status" value="1"/>
</dbReference>
<evidence type="ECO:0000256" key="3">
    <source>
        <dbReference type="ARBA" id="ARBA00023239"/>
    </source>
</evidence>
<organism evidence="5 6">
    <name type="scientific">Sinanodonta woodiana</name>
    <name type="common">Chinese pond mussel</name>
    <name type="synonym">Anodonta woodiana</name>
    <dbReference type="NCBI Taxonomy" id="1069815"/>
    <lineage>
        <taxon>Eukaryota</taxon>
        <taxon>Metazoa</taxon>
        <taxon>Spiralia</taxon>
        <taxon>Lophotrochozoa</taxon>
        <taxon>Mollusca</taxon>
        <taxon>Bivalvia</taxon>
        <taxon>Autobranchia</taxon>
        <taxon>Heteroconchia</taxon>
        <taxon>Palaeoheterodonta</taxon>
        <taxon>Unionida</taxon>
        <taxon>Unionoidea</taxon>
        <taxon>Unionidae</taxon>
        <taxon>Unioninae</taxon>
        <taxon>Sinanodonta</taxon>
    </lineage>
</organism>
<evidence type="ECO:0000259" key="4">
    <source>
        <dbReference type="PROSITE" id="PS50125"/>
    </source>
</evidence>
<dbReference type="SMART" id="SM00382">
    <property type="entry name" value="AAA"/>
    <property type="match status" value="1"/>
</dbReference>
<dbReference type="Pfam" id="PF00211">
    <property type="entry name" value="Guanylate_cyc"/>
    <property type="match status" value="1"/>
</dbReference>
<dbReference type="PROSITE" id="PS50125">
    <property type="entry name" value="GUANYLATE_CYCLASE_2"/>
    <property type="match status" value="1"/>
</dbReference>
<dbReference type="SUPFAM" id="SSF55073">
    <property type="entry name" value="Nucleotide cyclase"/>
    <property type="match status" value="1"/>
</dbReference>
<keyword evidence="6" id="KW-1185">Reference proteome</keyword>
<dbReference type="Gene3D" id="3.40.50.300">
    <property type="entry name" value="P-loop containing nucleotide triphosphate hydrolases"/>
    <property type="match status" value="1"/>
</dbReference>
<dbReference type="AlphaFoldDB" id="A0ABD3WN80"/>
<dbReference type="EMBL" id="JBJQND010000006">
    <property type="protein sequence ID" value="KAL3874935.1"/>
    <property type="molecule type" value="Genomic_DNA"/>
</dbReference>